<evidence type="ECO:0000256" key="1">
    <source>
        <dbReference type="ARBA" id="ARBA00004651"/>
    </source>
</evidence>
<reference evidence="8 9" key="2">
    <citation type="journal article" date="2022" name="Arch. Microbiol.">
        <title>Rhodococcus pseudokoreensis sp. nov. isolated from the rhizosphere of young M26 apple rootstocks.</title>
        <authorList>
            <person name="Kampfer P."/>
            <person name="Glaeser S.P."/>
            <person name="Blom J."/>
            <person name="Wolf J."/>
            <person name="Benning S."/>
            <person name="Schloter M."/>
            <person name="Neumann-Schaal M."/>
        </authorList>
    </citation>
    <scope>NUCLEOTIDE SEQUENCE [LARGE SCALE GENOMIC DNA]</scope>
    <source>
        <strain evidence="8 9">R79</strain>
    </source>
</reference>
<keyword evidence="2" id="KW-0813">Transport</keyword>
<keyword evidence="3 6" id="KW-0812">Transmembrane</keyword>
<gene>
    <name evidence="8" type="ORF">JWS13_36655</name>
</gene>
<dbReference type="InterPro" id="IPR036259">
    <property type="entry name" value="MFS_trans_sf"/>
</dbReference>
<keyword evidence="4 6" id="KW-1133">Transmembrane helix</keyword>
<feature type="transmembrane region" description="Helical" evidence="6">
    <location>
        <begin position="12"/>
        <end position="35"/>
    </location>
</feature>
<comment type="subcellular location">
    <subcellularLocation>
        <location evidence="1">Cell membrane</location>
        <topology evidence="1">Multi-pass membrane protein</topology>
    </subcellularLocation>
</comment>
<dbReference type="EMBL" id="CP070619">
    <property type="protein sequence ID" value="QSE93740.1"/>
    <property type="molecule type" value="Genomic_DNA"/>
</dbReference>
<dbReference type="PROSITE" id="PS50850">
    <property type="entry name" value="MFS"/>
    <property type="match status" value="1"/>
</dbReference>
<feature type="domain" description="Major facilitator superfamily (MFS) profile" evidence="7">
    <location>
        <begin position="17"/>
        <end position="436"/>
    </location>
</feature>
<dbReference type="Gene3D" id="1.20.1250.20">
    <property type="entry name" value="MFS general substrate transporter like domains"/>
    <property type="match status" value="1"/>
</dbReference>
<dbReference type="Pfam" id="PF00083">
    <property type="entry name" value="Sugar_tr"/>
    <property type="match status" value="1"/>
</dbReference>
<evidence type="ECO:0000256" key="3">
    <source>
        <dbReference type="ARBA" id="ARBA00022692"/>
    </source>
</evidence>
<feature type="transmembrane region" description="Helical" evidence="6">
    <location>
        <begin position="142"/>
        <end position="163"/>
    </location>
</feature>
<feature type="transmembrane region" description="Helical" evidence="6">
    <location>
        <begin position="294"/>
        <end position="316"/>
    </location>
</feature>
<dbReference type="Proteomes" id="UP000662986">
    <property type="component" value="Chromosome"/>
</dbReference>
<evidence type="ECO:0000259" key="7">
    <source>
        <dbReference type="PROSITE" id="PS50850"/>
    </source>
</evidence>
<keyword evidence="5 6" id="KW-0472">Membrane</keyword>
<evidence type="ECO:0000256" key="4">
    <source>
        <dbReference type="ARBA" id="ARBA00022989"/>
    </source>
</evidence>
<feature type="transmembrane region" description="Helical" evidence="6">
    <location>
        <begin position="107"/>
        <end position="130"/>
    </location>
</feature>
<feature type="transmembrane region" description="Helical" evidence="6">
    <location>
        <begin position="323"/>
        <end position="341"/>
    </location>
</feature>
<reference evidence="8 9" key="1">
    <citation type="journal article" date="2021" name="Microbiol. Resour. Announc.">
        <title>Complete Genome Sequences of Two Rhodococcus sp. Strains with Large and Linear Chromosomes, Isolated from Apple Rhizosphere.</title>
        <authorList>
            <person name="Benning S."/>
            <person name="Brugnone N."/>
            <person name="Siani R."/>
            <person name="Kublik S."/>
            <person name="Schloter M."/>
            <person name="Rad V."/>
        </authorList>
    </citation>
    <scope>NUCLEOTIDE SEQUENCE [LARGE SCALE GENOMIC DNA]</scope>
    <source>
        <strain evidence="8 9">R79</strain>
    </source>
</reference>
<keyword evidence="9" id="KW-1185">Reference proteome</keyword>
<dbReference type="SUPFAM" id="SSF103473">
    <property type="entry name" value="MFS general substrate transporter"/>
    <property type="match status" value="1"/>
</dbReference>
<protein>
    <submittedName>
        <fullName evidence="8">MFS transporter</fullName>
    </submittedName>
</protein>
<dbReference type="InterPro" id="IPR005828">
    <property type="entry name" value="MFS_sugar_transport-like"/>
</dbReference>
<feature type="transmembrane region" description="Helical" evidence="6">
    <location>
        <begin position="169"/>
        <end position="188"/>
    </location>
</feature>
<dbReference type="CDD" id="cd17316">
    <property type="entry name" value="MFS_SV2_like"/>
    <property type="match status" value="1"/>
</dbReference>
<dbReference type="PANTHER" id="PTHR23511">
    <property type="entry name" value="SYNAPTIC VESICLE GLYCOPROTEIN 2"/>
    <property type="match status" value="1"/>
</dbReference>
<evidence type="ECO:0000256" key="6">
    <source>
        <dbReference type="SAM" id="Phobius"/>
    </source>
</evidence>
<dbReference type="RefSeq" id="WP_206010225.1">
    <property type="nucleotide sequence ID" value="NZ_CP070619.1"/>
</dbReference>
<feature type="transmembrane region" description="Helical" evidence="6">
    <location>
        <begin position="55"/>
        <end position="75"/>
    </location>
</feature>
<feature type="transmembrane region" description="Helical" evidence="6">
    <location>
        <begin position="82"/>
        <end position="101"/>
    </location>
</feature>
<evidence type="ECO:0000313" key="9">
    <source>
        <dbReference type="Proteomes" id="UP000662986"/>
    </source>
</evidence>
<dbReference type="InterPro" id="IPR020846">
    <property type="entry name" value="MFS_dom"/>
</dbReference>
<organism evidence="8 9">
    <name type="scientific">Rhodococcus pseudokoreensis</name>
    <dbReference type="NCBI Taxonomy" id="2811421"/>
    <lineage>
        <taxon>Bacteria</taxon>
        <taxon>Bacillati</taxon>
        <taxon>Actinomycetota</taxon>
        <taxon>Actinomycetes</taxon>
        <taxon>Mycobacteriales</taxon>
        <taxon>Nocardiaceae</taxon>
        <taxon>Rhodococcus</taxon>
    </lineage>
</organism>
<proteinExistence type="predicted"/>
<evidence type="ECO:0000313" key="8">
    <source>
        <dbReference type="EMBL" id="QSE93740.1"/>
    </source>
</evidence>
<evidence type="ECO:0000256" key="5">
    <source>
        <dbReference type="ARBA" id="ARBA00023136"/>
    </source>
</evidence>
<name>A0A974WAT4_9NOCA</name>
<accession>A0A974WAT4</accession>
<evidence type="ECO:0000256" key="2">
    <source>
        <dbReference type="ARBA" id="ARBA00022448"/>
    </source>
</evidence>
<feature type="transmembrane region" description="Helical" evidence="6">
    <location>
        <begin position="347"/>
        <end position="370"/>
    </location>
</feature>
<feature type="transmembrane region" description="Helical" evidence="6">
    <location>
        <begin position="259"/>
        <end position="282"/>
    </location>
</feature>
<sequence length="456" mass="48730">MSARLERLPLSRWHRMICALIAGALVFEFIDLYAFSFSAPALLVHQGFTVPNIGSITAATGVGAFLGAFVGGWAADRWGRKPVLMVLLVVFSLPCLVNAFVSTPDMFLILRFITAIGYQGTSVAAIVLLAEIFPGAIRGRAIAWAIAISGLGPITLTWIAYLLVPNYGWGWRALFVVGGMGLFLMIPFGRCLPESPRWLESRGRLDRADDVMGNIEAAVRRDGHELCEPIAVAIERPAGEAGRESGLRALIRGGYGKRFIVTCSLWILGVVGYFGFTAWLSTLLKLKGYSLGEAALITAIITTVGMLGLLTSTVVADRWERKYTLAVVAVLICAVAVIFTTSDSTAILIGLGCILQVLFHVTVPLTNAYSSEVFPTQFRSVGSGWASSSSRIANIFAPLVISSLIVGYGISAVFYFIAAVMAVMALVMALFGESTKGVSLEAANKAPSETSLPAVC</sequence>